<name>A0A8C4RDK3_ERPCA</name>
<dbReference type="PROSITE" id="PS50106">
    <property type="entry name" value="PDZ"/>
    <property type="match status" value="1"/>
</dbReference>
<protein>
    <recommendedName>
        <fullName evidence="1">PDZ domain-containing protein</fullName>
    </recommendedName>
</protein>
<accession>A0A8C4RDK3</accession>
<reference evidence="2" key="2">
    <citation type="submission" date="2025-08" db="UniProtKB">
        <authorList>
            <consortium name="Ensembl"/>
        </authorList>
    </citation>
    <scope>IDENTIFICATION</scope>
</reference>
<evidence type="ECO:0000259" key="1">
    <source>
        <dbReference type="PROSITE" id="PS50106"/>
    </source>
</evidence>
<sequence length="119" mass="13411">MFKPLHSLSFLFLKGGEQKPLSIILHKESDTLGFNIIGGRPSQNESAAEGIYVSKVTENGPADRPDGLQLHDRIIEVRKVFCRIGIDFTSLLPLARAGICFYLLKMHIFKEVINYYSTK</sequence>
<feature type="domain" description="PDZ" evidence="1">
    <location>
        <begin position="22"/>
        <end position="77"/>
    </location>
</feature>
<dbReference type="GeneTree" id="ENSGT00940000165570"/>
<dbReference type="InterPro" id="IPR036034">
    <property type="entry name" value="PDZ_sf"/>
</dbReference>
<evidence type="ECO:0000313" key="2">
    <source>
        <dbReference type="Ensembl" id="ENSECRP00000000880.1"/>
    </source>
</evidence>
<proteinExistence type="predicted"/>
<evidence type="ECO:0000313" key="3">
    <source>
        <dbReference type="Proteomes" id="UP000694620"/>
    </source>
</evidence>
<dbReference type="Proteomes" id="UP000694620">
    <property type="component" value="Chromosome 1"/>
</dbReference>
<reference evidence="2" key="3">
    <citation type="submission" date="2025-09" db="UniProtKB">
        <authorList>
            <consortium name="Ensembl"/>
        </authorList>
    </citation>
    <scope>IDENTIFICATION</scope>
</reference>
<reference evidence="2" key="1">
    <citation type="submission" date="2021-06" db="EMBL/GenBank/DDBJ databases">
        <authorList>
            <consortium name="Wellcome Sanger Institute Data Sharing"/>
        </authorList>
    </citation>
    <scope>NUCLEOTIDE SEQUENCE [LARGE SCALE GENOMIC DNA]</scope>
</reference>
<dbReference type="Gene3D" id="2.30.42.10">
    <property type="match status" value="1"/>
</dbReference>
<keyword evidence="3" id="KW-1185">Reference proteome</keyword>
<dbReference type="Pfam" id="PF00595">
    <property type="entry name" value="PDZ"/>
    <property type="match status" value="1"/>
</dbReference>
<dbReference type="AlphaFoldDB" id="A0A8C4RDK3"/>
<organism evidence="2 3">
    <name type="scientific">Erpetoichthys calabaricus</name>
    <name type="common">Rope fish</name>
    <name type="synonym">Calamoichthys calabaricus</name>
    <dbReference type="NCBI Taxonomy" id="27687"/>
    <lineage>
        <taxon>Eukaryota</taxon>
        <taxon>Metazoa</taxon>
        <taxon>Chordata</taxon>
        <taxon>Craniata</taxon>
        <taxon>Vertebrata</taxon>
        <taxon>Euteleostomi</taxon>
        <taxon>Actinopterygii</taxon>
        <taxon>Polypteriformes</taxon>
        <taxon>Polypteridae</taxon>
        <taxon>Erpetoichthys</taxon>
    </lineage>
</organism>
<dbReference type="Ensembl" id="ENSECRT00000000900.1">
    <property type="protein sequence ID" value="ENSECRP00000000880.1"/>
    <property type="gene ID" value="ENSECRG00000000592.1"/>
</dbReference>
<dbReference type="InterPro" id="IPR001478">
    <property type="entry name" value="PDZ"/>
</dbReference>
<dbReference type="SUPFAM" id="SSF50156">
    <property type="entry name" value="PDZ domain-like"/>
    <property type="match status" value="1"/>
</dbReference>